<keyword evidence="3" id="KW-1185">Reference proteome</keyword>
<accession>A0A7X0D5S8</accession>
<dbReference type="SUPFAM" id="SSF54593">
    <property type="entry name" value="Glyoxalase/Bleomycin resistance protein/Dihydroxybiphenyl dioxygenase"/>
    <property type="match status" value="1"/>
</dbReference>
<dbReference type="InterPro" id="IPR029068">
    <property type="entry name" value="Glyas_Bleomycin-R_OHBP_Dase"/>
</dbReference>
<dbReference type="RefSeq" id="WP_343070460.1">
    <property type="nucleotide sequence ID" value="NZ_JACHDS010000001.1"/>
</dbReference>
<dbReference type="PANTHER" id="PTHR36437:SF2">
    <property type="entry name" value="GLYOXALASE_BLEOMYCIN RESISTANCE PROTEIN_DIOXYGENASE"/>
    <property type="match status" value="1"/>
</dbReference>
<organism evidence="2 3">
    <name type="scientific">Nocardiopsis mwathae</name>
    <dbReference type="NCBI Taxonomy" id="1472723"/>
    <lineage>
        <taxon>Bacteria</taxon>
        <taxon>Bacillati</taxon>
        <taxon>Actinomycetota</taxon>
        <taxon>Actinomycetes</taxon>
        <taxon>Streptosporangiales</taxon>
        <taxon>Nocardiopsidaceae</taxon>
        <taxon>Nocardiopsis</taxon>
    </lineage>
</organism>
<dbReference type="CDD" id="cd07263">
    <property type="entry name" value="VOC_like"/>
    <property type="match status" value="1"/>
</dbReference>
<comment type="caution">
    <text evidence="2">The sequence shown here is derived from an EMBL/GenBank/DDBJ whole genome shotgun (WGS) entry which is preliminary data.</text>
</comment>
<dbReference type="Gene3D" id="3.10.180.10">
    <property type="entry name" value="2,3-Dihydroxybiphenyl 1,2-Dioxygenase, domain 1"/>
    <property type="match status" value="1"/>
</dbReference>
<gene>
    <name evidence="2" type="ORF">HNR23_001469</name>
</gene>
<dbReference type="Proteomes" id="UP000546642">
    <property type="component" value="Unassembled WGS sequence"/>
</dbReference>
<keyword evidence="2" id="KW-0456">Lyase</keyword>
<evidence type="ECO:0000259" key="1">
    <source>
        <dbReference type="PROSITE" id="PS51819"/>
    </source>
</evidence>
<dbReference type="EMBL" id="JACHDS010000001">
    <property type="protein sequence ID" value="MBB6171409.1"/>
    <property type="molecule type" value="Genomic_DNA"/>
</dbReference>
<name>A0A7X0D5S8_9ACTN</name>
<dbReference type="InterPro" id="IPR004360">
    <property type="entry name" value="Glyas_Fos-R_dOase_dom"/>
</dbReference>
<dbReference type="InterPro" id="IPR037523">
    <property type="entry name" value="VOC_core"/>
</dbReference>
<dbReference type="AlphaFoldDB" id="A0A7X0D5S8"/>
<dbReference type="PANTHER" id="PTHR36437">
    <property type="entry name" value="GLYOXALASE/BLEOMYCIN RESISTANCE PROTEIN/DIOXYGENASE"/>
    <property type="match status" value="1"/>
</dbReference>
<dbReference type="GO" id="GO:0016829">
    <property type="term" value="F:lyase activity"/>
    <property type="evidence" value="ECO:0007669"/>
    <property type="project" value="UniProtKB-KW"/>
</dbReference>
<protein>
    <submittedName>
        <fullName evidence="2">Putative enzyme related to lactoylglutathione lyase</fullName>
    </submittedName>
</protein>
<dbReference type="Pfam" id="PF00903">
    <property type="entry name" value="Glyoxalase"/>
    <property type="match status" value="1"/>
</dbReference>
<evidence type="ECO:0000313" key="3">
    <source>
        <dbReference type="Proteomes" id="UP000546642"/>
    </source>
</evidence>
<dbReference type="PROSITE" id="PS51819">
    <property type="entry name" value="VOC"/>
    <property type="match status" value="1"/>
</dbReference>
<feature type="domain" description="VOC" evidence="1">
    <location>
        <begin position="6"/>
        <end position="131"/>
    </location>
</feature>
<evidence type="ECO:0000313" key="2">
    <source>
        <dbReference type="EMBL" id="MBB6171409.1"/>
    </source>
</evidence>
<sequence>MPLMIRIALTGVYVTDQEKAPAFYTDVLGFEKKQDFPIGDARWLTVASPRGPEGVELLLEPGGSRIARQYQGAMMAAGTPMTSLATDDIHAEYERMRELGVEFIMEPTKEGTVTQAVFNDTCGNLIGLFQQE</sequence>
<reference evidence="2 3" key="1">
    <citation type="submission" date="2020-08" db="EMBL/GenBank/DDBJ databases">
        <title>Sequencing the genomes of 1000 actinobacteria strains.</title>
        <authorList>
            <person name="Klenk H.-P."/>
        </authorList>
    </citation>
    <scope>NUCLEOTIDE SEQUENCE [LARGE SCALE GENOMIC DNA]</scope>
    <source>
        <strain evidence="2 3">DSM 46659</strain>
    </source>
</reference>
<proteinExistence type="predicted"/>